<sequence length="138" mass="15176">MAPCSEPSSGWAIASPSRNVDLSGAGSPLDFNSDVKSADAAVRRINRANGGPTCTRDEHPRKPLSPRQGIARGQKRKQEQQQEEGVSHKKTHRAQPAYCRHCNCTATVKWRSGPDGLKTLCNVCGLLYAKRLRRQQIL</sequence>
<dbReference type="Proteomes" id="UP001480595">
    <property type="component" value="Unassembled WGS sequence"/>
</dbReference>
<dbReference type="GeneID" id="92093420"/>
<comment type="caution">
    <text evidence="9">The sequence shown here is derived from an EMBL/GenBank/DDBJ whole genome shotgun (WGS) entry which is preliminary data.</text>
</comment>
<reference evidence="9 10" key="1">
    <citation type="submission" date="2023-01" db="EMBL/GenBank/DDBJ databases">
        <title>Analysis of 21 Apiospora genomes using comparative genomics revels a genus with tremendous synthesis potential of carbohydrate active enzymes and secondary metabolites.</title>
        <authorList>
            <person name="Sorensen T."/>
        </authorList>
    </citation>
    <scope>NUCLEOTIDE SEQUENCE [LARGE SCALE GENOMIC DNA]</scope>
    <source>
        <strain evidence="9 10">CBS 135458</strain>
    </source>
</reference>
<protein>
    <submittedName>
        <fullName evidence="9">Tannase and feruloyl esterase</fullName>
    </submittedName>
</protein>
<accession>A0ABR1UHW7</accession>
<evidence type="ECO:0000313" key="10">
    <source>
        <dbReference type="Proteomes" id="UP001480595"/>
    </source>
</evidence>
<dbReference type="RefSeq" id="XP_066713946.1">
    <property type="nucleotide sequence ID" value="XM_066860357.1"/>
</dbReference>
<dbReference type="SUPFAM" id="SSF57716">
    <property type="entry name" value="Glucocorticoid receptor-like (DNA-binding domain)"/>
    <property type="match status" value="1"/>
</dbReference>
<dbReference type="InterPro" id="IPR000679">
    <property type="entry name" value="Znf_GATA"/>
</dbReference>
<dbReference type="InterPro" id="IPR013088">
    <property type="entry name" value="Znf_NHR/GATA"/>
</dbReference>
<evidence type="ECO:0000256" key="4">
    <source>
        <dbReference type="ARBA" id="ARBA00023015"/>
    </source>
</evidence>
<feature type="region of interest" description="Disordered" evidence="7">
    <location>
        <begin position="46"/>
        <end position="95"/>
    </location>
</feature>
<dbReference type="PROSITE" id="PS50114">
    <property type="entry name" value="GATA_ZN_FINGER_2"/>
    <property type="match status" value="1"/>
</dbReference>
<name>A0ABR1UHW7_9PEZI</name>
<organism evidence="9 10">
    <name type="scientific">Apiospora phragmitis</name>
    <dbReference type="NCBI Taxonomy" id="2905665"/>
    <lineage>
        <taxon>Eukaryota</taxon>
        <taxon>Fungi</taxon>
        <taxon>Dikarya</taxon>
        <taxon>Ascomycota</taxon>
        <taxon>Pezizomycotina</taxon>
        <taxon>Sordariomycetes</taxon>
        <taxon>Xylariomycetidae</taxon>
        <taxon>Amphisphaeriales</taxon>
        <taxon>Apiosporaceae</taxon>
        <taxon>Apiospora</taxon>
    </lineage>
</organism>
<dbReference type="EMBL" id="JAQQWL010000009">
    <property type="protein sequence ID" value="KAK8058500.1"/>
    <property type="molecule type" value="Genomic_DNA"/>
</dbReference>
<gene>
    <name evidence="9" type="ORF">PG994_008948</name>
</gene>
<keyword evidence="1" id="KW-0479">Metal-binding</keyword>
<evidence type="ECO:0000256" key="6">
    <source>
        <dbReference type="PROSITE-ProRule" id="PRU00094"/>
    </source>
</evidence>
<evidence type="ECO:0000256" key="2">
    <source>
        <dbReference type="ARBA" id="ARBA00022771"/>
    </source>
</evidence>
<dbReference type="Gene3D" id="3.30.50.10">
    <property type="entry name" value="Erythroid Transcription Factor GATA-1, subunit A"/>
    <property type="match status" value="1"/>
</dbReference>
<keyword evidence="4" id="KW-0805">Transcription regulation</keyword>
<evidence type="ECO:0000259" key="8">
    <source>
        <dbReference type="PROSITE" id="PS50114"/>
    </source>
</evidence>
<proteinExistence type="predicted"/>
<keyword evidence="10" id="KW-1185">Reference proteome</keyword>
<evidence type="ECO:0000256" key="5">
    <source>
        <dbReference type="ARBA" id="ARBA00023163"/>
    </source>
</evidence>
<evidence type="ECO:0000256" key="3">
    <source>
        <dbReference type="ARBA" id="ARBA00022833"/>
    </source>
</evidence>
<feature type="domain" description="GATA-type" evidence="8">
    <location>
        <begin position="93"/>
        <end position="128"/>
    </location>
</feature>
<evidence type="ECO:0000313" key="9">
    <source>
        <dbReference type="EMBL" id="KAK8058500.1"/>
    </source>
</evidence>
<keyword evidence="2 6" id="KW-0863">Zinc-finger</keyword>
<keyword evidence="5" id="KW-0804">Transcription</keyword>
<dbReference type="Pfam" id="PF00320">
    <property type="entry name" value="GATA"/>
    <property type="match status" value="1"/>
</dbReference>
<dbReference type="PANTHER" id="PTHR47172">
    <property type="entry name" value="OS01G0976800 PROTEIN"/>
    <property type="match status" value="1"/>
</dbReference>
<dbReference type="PANTHER" id="PTHR47172:SF24">
    <property type="entry name" value="GATA ZINC FINGER DOMAIN-CONTAINING PROTEIN 14-RELATED"/>
    <property type="match status" value="1"/>
</dbReference>
<keyword evidence="3" id="KW-0862">Zinc</keyword>
<dbReference type="SMART" id="SM00401">
    <property type="entry name" value="ZnF_GATA"/>
    <property type="match status" value="1"/>
</dbReference>
<evidence type="ECO:0000256" key="7">
    <source>
        <dbReference type="SAM" id="MobiDB-lite"/>
    </source>
</evidence>
<evidence type="ECO:0000256" key="1">
    <source>
        <dbReference type="ARBA" id="ARBA00022723"/>
    </source>
</evidence>